<dbReference type="PANTHER" id="PTHR34236">
    <property type="entry name" value="DIMETHYL SULFOXIDE REDUCTASE TRANSCRIPTIONAL ACTIVATOR"/>
    <property type="match status" value="1"/>
</dbReference>
<evidence type="ECO:0000313" key="7">
    <source>
        <dbReference type="Proteomes" id="UP000003751"/>
    </source>
</evidence>
<keyword evidence="2" id="KW-0804">Transcription</keyword>
<gene>
    <name evidence="6" type="ORF">SAMN05444342_3723</name>
    <name evidence="5" type="ORF">ZOD2009_15796</name>
</gene>
<evidence type="ECO:0000256" key="2">
    <source>
        <dbReference type="ARBA" id="ARBA00023163"/>
    </source>
</evidence>
<reference evidence="5 7" key="1">
    <citation type="journal article" date="2014" name="ISME J.">
        <title>Trehalose/2-sulfotrehalose biosynthesis and glycine-betaine uptake are widely spread mechanisms for osmoadaptation in the Halobacteriales.</title>
        <authorList>
            <person name="Youssef N.H."/>
            <person name="Savage-Ashlock K.N."/>
            <person name="McCully A.L."/>
            <person name="Luedtke B."/>
            <person name="Shaw E.I."/>
            <person name="Hoff W.D."/>
            <person name="Elshahed M.S."/>
        </authorList>
    </citation>
    <scope>NUCLEOTIDE SEQUENCE [LARGE SCALE GENOMIC DNA]</scope>
    <source>
        <strain evidence="5 7">DX253</strain>
    </source>
</reference>
<evidence type="ECO:0000256" key="1">
    <source>
        <dbReference type="ARBA" id="ARBA00023015"/>
    </source>
</evidence>
<evidence type="ECO:0000259" key="3">
    <source>
        <dbReference type="Pfam" id="PF04967"/>
    </source>
</evidence>
<dbReference type="InterPro" id="IPR056493">
    <property type="entry name" value="HVO_0513_N"/>
</dbReference>
<dbReference type="Proteomes" id="UP000003751">
    <property type="component" value="Unassembled WGS sequence"/>
</dbReference>
<keyword evidence="8" id="KW-1185">Reference proteome</keyword>
<dbReference type="AlphaFoldDB" id="E7QWH1"/>
<dbReference type="eggNOG" id="arCOG02274">
    <property type="taxonomic scope" value="Archaea"/>
</dbReference>
<dbReference type="Gene3D" id="1.10.10.10">
    <property type="entry name" value="Winged helix-like DNA-binding domain superfamily/Winged helix DNA-binding domain"/>
    <property type="match status" value="1"/>
</dbReference>
<evidence type="ECO:0000313" key="8">
    <source>
        <dbReference type="Proteomes" id="UP000184203"/>
    </source>
</evidence>
<organism evidence="5 7">
    <name type="scientific">Haladaptatus paucihalophilus DX253</name>
    <dbReference type="NCBI Taxonomy" id="797209"/>
    <lineage>
        <taxon>Archaea</taxon>
        <taxon>Methanobacteriati</taxon>
        <taxon>Methanobacteriota</taxon>
        <taxon>Stenosarchaea group</taxon>
        <taxon>Halobacteria</taxon>
        <taxon>Halobacteriales</taxon>
        <taxon>Haladaptataceae</taxon>
        <taxon>Haladaptatus</taxon>
    </lineage>
</organism>
<evidence type="ECO:0000313" key="6">
    <source>
        <dbReference type="EMBL" id="SHL38257.1"/>
    </source>
</evidence>
<dbReference type="InterPro" id="IPR007050">
    <property type="entry name" value="HTH_bacterioopsin"/>
</dbReference>
<dbReference type="OrthoDB" id="194393at2157"/>
<evidence type="ECO:0000313" key="5">
    <source>
        <dbReference type="EMBL" id="EFW91067.1"/>
    </source>
</evidence>
<protein>
    <submittedName>
        <fullName evidence="5 6">DNA binding protein</fullName>
    </submittedName>
</protein>
<name>E7QWH1_HALPU</name>
<keyword evidence="1" id="KW-0805">Transcription regulation</keyword>
<dbReference type="EMBL" id="FRAN01000006">
    <property type="protein sequence ID" value="SHL38257.1"/>
    <property type="molecule type" value="Genomic_DNA"/>
</dbReference>
<dbReference type="Pfam" id="PF24278">
    <property type="entry name" value="HVO_0513_N"/>
    <property type="match status" value="1"/>
</dbReference>
<feature type="domain" description="HVO-0513-like N-terminal" evidence="4">
    <location>
        <begin position="19"/>
        <end position="147"/>
    </location>
</feature>
<reference evidence="8" key="2">
    <citation type="submission" date="2016-11" db="EMBL/GenBank/DDBJ databases">
        <authorList>
            <person name="Varghese N."/>
            <person name="Submissions S."/>
        </authorList>
    </citation>
    <scope>NUCLEOTIDE SEQUENCE [LARGE SCALE GENOMIC DNA]</scope>
    <source>
        <strain evidence="8">DX253</strain>
    </source>
</reference>
<proteinExistence type="predicted"/>
<dbReference type="PANTHER" id="PTHR34236:SF1">
    <property type="entry name" value="DIMETHYL SULFOXIDE REDUCTASE TRANSCRIPTIONAL ACTIVATOR"/>
    <property type="match status" value="1"/>
</dbReference>
<dbReference type="EMBL" id="AEMG01000018">
    <property type="protein sequence ID" value="EFW91067.1"/>
    <property type="molecule type" value="Genomic_DNA"/>
</dbReference>
<evidence type="ECO:0000259" key="4">
    <source>
        <dbReference type="Pfam" id="PF24278"/>
    </source>
</evidence>
<dbReference type="Proteomes" id="UP000184203">
    <property type="component" value="Unassembled WGS sequence"/>
</dbReference>
<sequence length="214" mass="24038">MKYITVVISKVDDENCSKGEDATDSVVEGEAIHYITLLDDGTGVALYQLRGDLEESAKALEEDPEVLSIERSEAADGLVYLHFQADALMTELLGLFRRHEVVVDWPMEYTAQGALRITWIGDDEKIREVIREIPEGVQINLEGIGEYHSDMRQLASLLTERQRELLKLAIDLGYYDVPRQVGLREIADEIDLSVATVGEHLQKIEARILSQAVL</sequence>
<dbReference type="InterPro" id="IPR036388">
    <property type="entry name" value="WH-like_DNA-bd_sf"/>
</dbReference>
<feature type="domain" description="HTH bat-type" evidence="3">
    <location>
        <begin position="158"/>
        <end position="209"/>
    </location>
</feature>
<reference evidence="6" key="3">
    <citation type="submission" date="2016-11" db="EMBL/GenBank/DDBJ databases">
        <authorList>
            <person name="Jaros S."/>
            <person name="Januszkiewicz K."/>
            <person name="Wedrychowicz H."/>
        </authorList>
    </citation>
    <scope>NUCLEOTIDE SEQUENCE [LARGE SCALE GENOMIC DNA]</scope>
    <source>
        <strain evidence="6">DX253</strain>
    </source>
</reference>
<accession>E7QWH1</accession>
<dbReference type="Pfam" id="PF04967">
    <property type="entry name" value="HTH_10"/>
    <property type="match status" value="1"/>
</dbReference>
<dbReference type="RefSeq" id="WP_007981377.1">
    <property type="nucleotide sequence ID" value="NZ_AEMG01000018.1"/>
</dbReference>